<evidence type="ECO:0000313" key="2">
    <source>
        <dbReference type="EMBL" id="GLK03059.1"/>
    </source>
</evidence>
<dbReference type="RefSeq" id="WP_204937863.1">
    <property type="nucleotide sequence ID" value="NZ_BAAAUM010000002.1"/>
</dbReference>
<proteinExistence type="predicted"/>
<dbReference type="InterPro" id="IPR011330">
    <property type="entry name" value="Glyco_hydro/deAcase_b/a-brl"/>
</dbReference>
<dbReference type="GO" id="GO:0005975">
    <property type="term" value="P:carbohydrate metabolic process"/>
    <property type="evidence" value="ECO:0007669"/>
    <property type="project" value="InterPro"/>
</dbReference>
<accession>A0A9W6HUW7</accession>
<evidence type="ECO:0000259" key="1">
    <source>
        <dbReference type="PROSITE" id="PS51677"/>
    </source>
</evidence>
<dbReference type="SUPFAM" id="SSF88713">
    <property type="entry name" value="Glycoside hydrolase/deacetylase"/>
    <property type="match status" value="1"/>
</dbReference>
<gene>
    <name evidence="2" type="ORF">GCM10017596_27740</name>
</gene>
<keyword evidence="3" id="KW-1185">Reference proteome</keyword>
<dbReference type="InterPro" id="IPR002509">
    <property type="entry name" value="NODB_dom"/>
</dbReference>
<dbReference type="PANTHER" id="PTHR43123:SF4">
    <property type="entry name" value="POLYSACCHARIDE DEACETYLASE"/>
    <property type="match status" value="1"/>
</dbReference>
<dbReference type="AlphaFoldDB" id="A0A9W6HUW7"/>
<dbReference type="Proteomes" id="UP001142325">
    <property type="component" value="Unassembled WGS sequence"/>
</dbReference>
<reference evidence="2" key="1">
    <citation type="journal article" date="2014" name="Int. J. Syst. Evol. Microbiol.">
        <title>Complete genome sequence of Corynebacterium casei LMG S-19264T (=DSM 44701T), isolated from a smear-ripened cheese.</title>
        <authorList>
            <consortium name="US DOE Joint Genome Institute (JGI-PGF)"/>
            <person name="Walter F."/>
            <person name="Albersmeier A."/>
            <person name="Kalinowski J."/>
            <person name="Ruckert C."/>
        </authorList>
    </citation>
    <scope>NUCLEOTIDE SEQUENCE</scope>
    <source>
        <strain evidence="2">VKM Ac-1958</strain>
    </source>
</reference>
<dbReference type="PROSITE" id="PS51677">
    <property type="entry name" value="NODB"/>
    <property type="match status" value="1"/>
</dbReference>
<evidence type="ECO:0000313" key="3">
    <source>
        <dbReference type="Proteomes" id="UP001142325"/>
    </source>
</evidence>
<dbReference type="GO" id="GO:0016810">
    <property type="term" value="F:hydrolase activity, acting on carbon-nitrogen (but not peptide) bonds"/>
    <property type="evidence" value="ECO:0007669"/>
    <property type="project" value="InterPro"/>
</dbReference>
<name>A0A9W6HUW7_9MICO</name>
<comment type="caution">
    <text evidence="2">The sequence shown here is derived from an EMBL/GenBank/DDBJ whole genome shotgun (WGS) entry which is preliminary data.</text>
</comment>
<reference evidence="2" key="2">
    <citation type="submission" date="2023-01" db="EMBL/GenBank/DDBJ databases">
        <authorList>
            <person name="Sun Q."/>
            <person name="Evtushenko L."/>
        </authorList>
    </citation>
    <scope>NUCLEOTIDE SEQUENCE</scope>
    <source>
        <strain evidence="2">VKM Ac-1958</strain>
    </source>
</reference>
<organism evidence="2 3">
    <name type="scientific">Microbacterium keratanolyticum</name>
    <dbReference type="NCBI Taxonomy" id="67574"/>
    <lineage>
        <taxon>Bacteria</taxon>
        <taxon>Bacillati</taxon>
        <taxon>Actinomycetota</taxon>
        <taxon>Actinomycetes</taxon>
        <taxon>Micrococcales</taxon>
        <taxon>Microbacteriaceae</taxon>
        <taxon>Microbacterium</taxon>
    </lineage>
</organism>
<dbReference type="Pfam" id="PF01522">
    <property type="entry name" value="Polysacc_deac_1"/>
    <property type="match status" value="1"/>
</dbReference>
<feature type="domain" description="NodB homology" evidence="1">
    <location>
        <begin position="69"/>
        <end position="283"/>
    </location>
</feature>
<protein>
    <recommendedName>
        <fullName evidence="1">NodB homology domain-containing protein</fullName>
    </recommendedName>
</protein>
<dbReference type="PANTHER" id="PTHR43123">
    <property type="entry name" value="POLYSACCHARIDE DEACETYLASE-RELATED"/>
    <property type="match status" value="1"/>
</dbReference>
<dbReference type="Gene3D" id="3.20.20.370">
    <property type="entry name" value="Glycoside hydrolase/deacetylase"/>
    <property type="match status" value="1"/>
</dbReference>
<dbReference type="EMBL" id="BSET01000002">
    <property type="protein sequence ID" value="GLK03059.1"/>
    <property type="molecule type" value="Genomic_DNA"/>
</dbReference>
<sequence length="296" mass="32169">MTAHPLPRDMHGYGEHPPVFTWPGGSRVAVSLVINVEEGAERSIARGDSADDLGGHWLRHASHPIQRNLDLESAFEYGARAGIWRVLRTLRRHGATATAFCCVAALEANPQIARALVRDGHEIADHGRQWDVHTHLSPVEERERILSSADAITALTGERATTWYSRDGLTLQSRAIMLDADMLYDSNSFNDDLPHAATDGLSLPVLPYAGDTNDSALLSQYPTAQAFRSYLSGALAELQEDDRAGASVLSVGLHPRIIGRPAYIRALDDFLTEAGAIAWIAPRAQIVDAWQAAVAA</sequence>